<evidence type="ECO:0000256" key="5">
    <source>
        <dbReference type="ARBA" id="ARBA00022679"/>
    </source>
</evidence>
<evidence type="ECO:0000256" key="4">
    <source>
        <dbReference type="ARBA" id="ARBA00022553"/>
    </source>
</evidence>
<comment type="catalytic activity">
    <reaction evidence="1">
        <text>ATP + protein L-histidine = ADP + protein N-phospho-L-histidine.</text>
        <dbReference type="EC" id="2.7.13.3"/>
    </reaction>
</comment>
<organism evidence="14 15">
    <name type="scientific">Candidatus Cellulosilyticum pullistercoris</name>
    <dbReference type="NCBI Taxonomy" id="2838521"/>
    <lineage>
        <taxon>Bacteria</taxon>
        <taxon>Bacillati</taxon>
        <taxon>Bacillota</taxon>
        <taxon>Clostridia</taxon>
        <taxon>Lachnospirales</taxon>
        <taxon>Cellulosilyticaceae</taxon>
        <taxon>Cellulosilyticum</taxon>
    </lineage>
</organism>
<evidence type="ECO:0000256" key="2">
    <source>
        <dbReference type="ARBA" id="ARBA00004141"/>
    </source>
</evidence>
<dbReference type="PROSITE" id="PS50109">
    <property type="entry name" value="HIS_KIN"/>
    <property type="match status" value="1"/>
</dbReference>
<dbReference type="SUPFAM" id="SSF55874">
    <property type="entry name" value="ATPase domain of HSP90 chaperone/DNA topoisomerase II/histidine kinase"/>
    <property type="match status" value="1"/>
</dbReference>
<dbReference type="PANTHER" id="PTHR45528">
    <property type="entry name" value="SENSOR HISTIDINE KINASE CPXA"/>
    <property type="match status" value="1"/>
</dbReference>
<keyword evidence="4" id="KW-0597">Phosphoprotein</keyword>
<keyword evidence="6 12" id="KW-0812">Transmembrane</keyword>
<keyword evidence="8 12" id="KW-1133">Transmembrane helix</keyword>
<evidence type="ECO:0000256" key="3">
    <source>
        <dbReference type="ARBA" id="ARBA00012438"/>
    </source>
</evidence>
<reference evidence="14" key="1">
    <citation type="journal article" date="2021" name="PeerJ">
        <title>Extensive microbial diversity within the chicken gut microbiome revealed by metagenomics and culture.</title>
        <authorList>
            <person name="Gilroy R."/>
            <person name="Ravi A."/>
            <person name="Getino M."/>
            <person name="Pursley I."/>
            <person name="Horton D.L."/>
            <person name="Alikhan N.F."/>
            <person name="Baker D."/>
            <person name="Gharbi K."/>
            <person name="Hall N."/>
            <person name="Watson M."/>
            <person name="Adriaenssens E.M."/>
            <person name="Foster-Nyarko E."/>
            <person name="Jarju S."/>
            <person name="Secka A."/>
            <person name="Antonio M."/>
            <person name="Oren A."/>
            <person name="Chaudhuri R.R."/>
            <person name="La Ragione R."/>
            <person name="Hildebrand F."/>
            <person name="Pallen M.J."/>
        </authorList>
    </citation>
    <scope>NUCLEOTIDE SEQUENCE</scope>
    <source>
        <strain evidence="14">B5-657</strain>
    </source>
</reference>
<protein>
    <recommendedName>
        <fullName evidence="3">histidine kinase</fullName>
        <ecNumber evidence="3">2.7.13.3</ecNumber>
    </recommendedName>
</protein>
<evidence type="ECO:0000256" key="12">
    <source>
        <dbReference type="SAM" id="Phobius"/>
    </source>
</evidence>
<dbReference type="Gene3D" id="1.10.287.130">
    <property type="match status" value="1"/>
</dbReference>
<dbReference type="InterPro" id="IPR004358">
    <property type="entry name" value="Sig_transdc_His_kin-like_C"/>
</dbReference>
<evidence type="ECO:0000256" key="11">
    <source>
        <dbReference type="SAM" id="Coils"/>
    </source>
</evidence>
<feature type="transmembrane region" description="Helical" evidence="12">
    <location>
        <begin position="150"/>
        <end position="172"/>
    </location>
</feature>
<dbReference type="SMART" id="SM00387">
    <property type="entry name" value="HATPase_c"/>
    <property type="match status" value="1"/>
</dbReference>
<evidence type="ECO:0000256" key="1">
    <source>
        <dbReference type="ARBA" id="ARBA00000085"/>
    </source>
</evidence>
<proteinExistence type="predicted"/>
<feature type="non-terminal residue" evidence="14">
    <location>
        <position position="432"/>
    </location>
</feature>
<keyword evidence="7 14" id="KW-0418">Kinase</keyword>
<dbReference type="Gene3D" id="6.10.340.10">
    <property type="match status" value="1"/>
</dbReference>
<feature type="domain" description="Histidine kinase" evidence="13">
    <location>
        <begin position="240"/>
        <end position="432"/>
    </location>
</feature>
<evidence type="ECO:0000256" key="8">
    <source>
        <dbReference type="ARBA" id="ARBA00022989"/>
    </source>
</evidence>
<evidence type="ECO:0000259" key="13">
    <source>
        <dbReference type="PROSITE" id="PS50109"/>
    </source>
</evidence>
<dbReference type="Gene3D" id="3.30.565.10">
    <property type="entry name" value="Histidine kinase-like ATPase, C-terminal domain"/>
    <property type="match status" value="1"/>
</dbReference>
<dbReference type="SUPFAM" id="SSF47384">
    <property type="entry name" value="Homodimeric domain of signal transducing histidine kinase"/>
    <property type="match status" value="1"/>
</dbReference>
<dbReference type="Pfam" id="PF00512">
    <property type="entry name" value="HisKA"/>
    <property type="match status" value="1"/>
</dbReference>
<dbReference type="AlphaFoldDB" id="A0A9E2NJX5"/>
<feature type="transmembrane region" description="Helical" evidence="12">
    <location>
        <begin position="20"/>
        <end position="41"/>
    </location>
</feature>
<keyword evidence="11" id="KW-0175">Coiled coil</keyword>
<evidence type="ECO:0000256" key="10">
    <source>
        <dbReference type="ARBA" id="ARBA00023136"/>
    </source>
</evidence>
<evidence type="ECO:0000313" key="15">
    <source>
        <dbReference type="Proteomes" id="UP000824229"/>
    </source>
</evidence>
<dbReference type="PANTHER" id="PTHR45528:SF8">
    <property type="entry name" value="HISTIDINE KINASE"/>
    <property type="match status" value="1"/>
</dbReference>
<evidence type="ECO:0000313" key="14">
    <source>
        <dbReference type="EMBL" id="MBU3803552.1"/>
    </source>
</evidence>
<evidence type="ECO:0000256" key="7">
    <source>
        <dbReference type="ARBA" id="ARBA00022777"/>
    </source>
</evidence>
<dbReference type="InterPro" id="IPR050398">
    <property type="entry name" value="HssS/ArlS-like"/>
</dbReference>
<dbReference type="SMART" id="SM00388">
    <property type="entry name" value="HisKA"/>
    <property type="match status" value="1"/>
</dbReference>
<dbReference type="PRINTS" id="PR00344">
    <property type="entry name" value="BCTRLSENSOR"/>
</dbReference>
<dbReference type="CDD" id="cd00082">
    <property type="entry name" value="HisKA"/>
    <property type="match status" value="1"/>
</dbReference>
<dbReference type="InterPro" id="IPR036890">
    <property type="entry name" value="HATPase_C_sf"/>
</dbReference>
<sequence length="432" mass="50159">MELGKQRKIGLWRMFLKYIFSLLVATILLGGFWVLLFSLAIGQGLILPANYAEKQLHQNWEAISKSQPLDRKLIPHTCKFGVFDKFYEYLEGDFDEQTVEDAKLFLKHSKGYRNRYIMIERDEDICVIQYDISAHFASPVLHRLFPRLELTLLLGFFVLFLALVIAMAFLFARKLKKELMPVMEATQQIKEKNLEFELKASHIQEFNEVINSIQDMKTALSEALKKEWETEERRKKHISALAHDIKTPLTIIKGNTELIIEENISSDVKEYIESIERSTNQIERYIGLLIEAAKEKKELEMKIVRVKTEDFVRQVIKQSKVLCRSYQMHLVEQVSLLQNSTLMIDEESAMRALLNVVKNALEHSEEQKEIRLSLIEEEGGLVIQVEDFGLGFTEEALKHATEQFFTQNVSRTGTHYGLGLYISKQIIERHDG</sequence>
<name>A0A9E2NJX5_9FIRM</name>
<dbReference type="InterPro" id="IPR036097">
    <property type="entry name" value="HisK_dim/P_sf"/>
</dbReference>
<dbReference type="InterPro" id="IPR003661">
    <property type="entry name" value="HisK_dim/P_dom"/>
</dbReference>
<dbReference type="Proteomes" id="UP000824229">
    <property type="component" value="Unassembled WGS sequence"/>
</dbReference>
<dbReference type="InterPro" id="IPR005467">
    <property type="entry name" value="His_kinase_dom"/>
</dbReference>
<dbReference type="GO" id="GO:0000155">
    <property type="term" value="F:phosphorelay sensor kinase activity"/>
    <property type="evidence" value="ECO:0007669"/>
    <property type="project" value="InterPro"/>
</dbReference>
<accession>A0A9E2NJX5</accession>
<evidence type="ECO:0000256" key="9">
    <source>
        <dbReference type="ARBA" id="ARBA00023012"/>
    </source>
</evidence>
<feature type="coiled-coil region" evidence="11">
    <location>
        <begin position="282"/>
        <end position="309"/>
    </location>
</feature>
<dbReference type="GO" id="GO:0005886">
    <property type="term" value="C:plasma membrane"/>
    <property type="evidence" value="ECO:0007669"/>
    <property type="project" value="TreeGrafter"/>
</dbReference>
<keyword evidence="10 12" id="KW-0472">Membrane</keyword>
<reference evidence="14" key="2">
    <citation type="submission" date="2021-04" db="EMBL/GenBank/DDBJ databases">
        <authorList>
            <person name="Gilroy R."/>
        </authorList>
    </citation>
    <scope>NUCLEOTIDE SEQUENCE</scope>
    <source>
        <strain evidence="14">B5-657</strain>
    </source>
</reference>
<dbReference type="EC" id="2.7.13.3" evidence="3"/>
<gene>
    <name evidence="14" type="ORF">H9872_02175</name>
</gene>
<comment type="subcellular location">
    <subcellularLocation>
        <location evidence="2">Membrane</location>
        <topology evidence="2">Multi-pass membrane protein</topology>
    </subcellularLocation>
</comment>
<dbReference type="EMBL" id="JAHLFQ010000041">
    <property type="protein sequence ID" value="MBU3803552.1"/>
    <property type="molecule type" value="Genomic_DNA"/>
</dbReference>
<dbReference type="InterPro" id="IPR003594">
    <property type="entry name" value="HATPase_dom"/>
</dbReference>
<keyword evidence="5" id="KW-0808">Transferase</keyword>
<keyword evidence="9" id="KW-0902">Two-component regulatory system</keyword>
<dbReference type="Pfam" id="PF02518">
    <property type="entry name" value="HATPase_c"/>
    <property type="match status" value="1"/>
</dbReference>
<evidence type="ECO:0000256" key="6">
    <source>
        <dbReference type="ARBA" id="ARBA00022692"/>
    </source>
</evidence>
<comment type="caution">
    <text evidence="14">The sequence shown here is derived from an EMBL/GenBank/DDBJ whole genome shotgun (WGS) entry which is preliminary data.</text>
</comment>